<evidence type="ECO:0000259" key="2">
    <source>
        <dbReference type="Pfam" id="PF05175"/>
    </source>
</evidence>
<evidence type="ECO:0000313" key="6">
    <source>
        <dbReference type="Proteomes" id="UP001152797"/>
    </source>
</evidence>
<dbReference type="InterPro" id="IPR029063">
    <property type="entry name" value="SAM-dependent_MTases_sf"/>
</dbReference>
<protein>
    <submittedName>
        <fullName evidence="5">Methyltransferase-like protein 5</fullName>
    </submittedName>
</protein>
<dbReference type="Proteomes" id="UP001152797">
    <property type="component" value="Unassembled WGS sequence"/>
</dbReference>
<name>A0A9P1DUM9_9DINO</name>
<feature type="compositionally biased region" description="Basic and acidic residues" evidence="1">
    <location>
        <begin position="489"/>
        <end position="509"/>
    </location>
</feature>
<organism evidence="3">
    <name type="scientific">Cladocopium goreaui</name>
    <dbReference type="NCBI Taxonomy" id="2562237"/>
    <lineage>
        <taxon>Eukaryota</taxon>
        <taxon>Sar</taxon>
        <taxon>Alveolata</taxon>
        <taxon>Dinophyceae</taxon>
        <taxon>Suessiales</taxon>
        <taxon>Symbiodiniaceae</taxon>
        <taxon>Cladocopium</taxon>
    </lineage>
</organism>
<dbReference type="PANTHER" id="PTHR23290">
    <property type="entry name" value="RRNA N6-ADENOSINE-METHYLTRANSFERASE METTL5"/>
    <property type="match status" value="1"/>
</dbReference>
<feature type="region of interest" description="Disordered" evidence="1">
    <location>
        <begin position="1473"/>
        <end position="1560"/>
    </location>
</feature>
<evidence type="ECO:0000313" key="5">
    <source>
        <dbReference type="EMBL" id="CAL4803937.1"/>
    </source>
</evidence>
<feature type="compositionally biased region" description="Low complexity" evidence="1">
    <location>
        <begin position="793"/>
        <end position="805"/>
    </location>
</feature>
<dbReference type="Gene3D" id="3.40.50.150">
    <property type="entry name" value="Vaccinia Virus protein VP39"/>
    <property type="match status" value="1"/>
</dbReference>
<evidence type="ECO:0000313" key="4">
    <source>
        <dbReference type="EMBL" id="CAL1170000.1"/>
    </source>
</evidence>
<feature type="region of interest" description="Disordered" evidence="1">
    <location>
        <begin position="769"/>
        <end position="805"/>
    </location>
</feature>
<dbReference type="InterPro" id="IPR051720">
    <property type="entry name" value="rRNA_MeTrfase/Polyamine_Synth"/>
</dbReference>
<dbReference type="OrthoDB" id="423070at2759"/>
<keyword evidence="5" id="KW-0489">Methyltransferase</keyword>
<feature type="compositionally biased region" description="Low complexity" evidence="1">
    <location>
        <begin position="680"/>
        <end position="695"/>
    </location>
</feature>
<feature type="compositionally biased region" description="Pro residues" evidence="1">
    <location>
        <begin position="706"/>
        <end position="717"/>
    </location>
</feature>
<feature type="region of interest" description="Disordered" evidence="1">
    <location>
        <begin position="678"/>
        <end position="721"/>
    </location>
</feature>
<evidence type="ECO:0000313" key="3">
    <source>
        <dbReference type="EMBL" id="CAI4016625.1"/>
    </source>
</evidence>
<feature type="region of interest" description="Disordered" evidence="1">
    <location>
        <begin position="312"/>
        <end position="362"/>
    </location>
</feature>
<dbReference type="EMBL" id="CAMXCT020006594">
    <property type="protein sequence ID" value="CAL1170000.1"/>
    <property type="molecule type" value="Genomic_DNA"/>
</dbReference>
<dbReference type="GO" id="GO:0008168">
    <property type="term" value="F:methyltransferase activity"/>
    <property type="evidence" value="ECO:0007669"/>
    <property type="project" value="UniProtKB-KW"/>
</dbReference>
<dbReference type="SUPFAM" id="SSF53335">
    <property type="entry name" value="S-adenosyl-L-methionine-dependent methyltransferases"/>
    <property type="match status" value="1"/>
</dbReference>
<feature type="region of interest" description="Disordered" evidence="1">
    <location>
        <begin position="597"/>
        <end position="627"/>
    </location>
</feature>
<dbReference type="CDD" id="cd02440">
    <property type="entry name" value="AdoMet_MTases"/>
    <property type="match status" value="1"/>
</dbReference>
<dbReference type="EMBL" id="CAMXCT010006594">
    <property type="protein sequence ID" value="CAI4016625.1"/>
    <property type="molecule type" value="Genomic_DNA"/>
</dbReference>
<feature type="region of interest" description="Disordered" evidence="1">
    <location>
        <begin position="380"/>
        <end position="407"/>
    </location>
</feature>
<accession>A0A9P1DUM9</accession>
<comment type="caution">
    <text evidence="3">The sequence shown here is derived from an EMBL/GenBank/DDBJ whole genome shotgun (WGS) entry which is preliminary data.</text>
</comment>
<evidence type="ECO:0000256" key="1">
    <source>
        <dbReference type="SAM" id="MobiDB-lite"/>
    </source>
</evidence>
<feature type="domain" description="Methyltransferase small" evidence="2">
    <location>
        <begin position="112"/>
        <end position="195"/>
    </location>
</feature>
<proteinExistence type="predicted"/>
<dbReference type="PANTHER" id="PTHR23290:SF0">
    <property type="entry name" value="RRNA N6-ADENOSINE-METHYLTRANSFERASE METTL5"/>
    <property type="match status" value="1"/>
</dbReference>
<gene>
    <name evidence="3" type="ORF">C1SCF055_LOCUS41351</name>
</gene>
<feature type="compositionally biased region" description="Basic residues" evidence="1">
    <location>
        <begin position="391"/>
        <end position="402"/>
    </location>
</feature>
<sequence length="2268" mass="246271">MAQVLAIPGTSRCWHYHTAFQRPQGSRPRTISLSEVAGLFAVPFGCQRLLSRRTSMRRTSVGAWKQKHLAVRLSELPRHPARNPKLEQYATDGDTAACWLMGIDKQDPFADLDEAVVDLGAGNGILGIGALLLGAPRAIFVEVDEAVCEVLEEALENEDLRGRAQILRRDVAEAQIDAAPELVLMNPPWGQQRRSADRPFLEASIAMSPRAVHLMHSSGAVHVEPWANDMGWHAVRWLEMDFPLPRTYAHQSKRRGTCFTCLEKLHNSSNVEDIESDLASLDFGANPTGLPRRRAPEHVDLEILRGSDNVRRALSESPAPLSTRESAMESVRRRSKTPLSGYGERSPPCSARGNESDVIEAGDLPRRRLSELAIAMQSGQGVRDALSPPVRRLRRGSPPRRSRTAEATVGMAPSVLCGYGERSVPPKRQLTVRDEGVEIRDRGTASSGIPWRYDDKGITGGTFETEVPLRKVTPYSQRLWSGDGVKELMTPERPRRTDPVENTRDKTGDGESQAVVDVAKSSVRRTAQSAGHPSRTVTMAISKAARASDQQLESERSRCLAKFDRLCTPSRSHPSQVRPAEEVWGRDTREIHDTFRPKRRVAAQPVTQPFATDETPAPASPAPRCRIAPQMMPSSLFLGEGPDPLRGSDRHAEARRTWQLEMEMAKIAFAAGRVAVATCSPSDSIRSSRPTSRPQSRPRPKESQPKPTPQEPQPQVIPPTTSSPAIIVKHVDETQPAKECSILEEKASPQAVGNVVEMIDKIIGKELDIPKSQPESEGFITPPTARETKASVEPEPESATSPSSPYPRLLSCALERVPSVAKREKVLGEVPEGSGEDTCCKFPVQLPDEVREVLAEKMFGEVPEDSGVAFGGIDCHFAWQEAAGHEKFYDFLGLTMETHSVGRPEATVFFEDSRASPTHVPRNHSEHFGEAQPGDVYMRRLSSGLAAVTSLSFTDTDTRVFFVGGTVSWVAPADLTGIVQYHVRLNWDLSDTSVKTQLFDTANPAPCMCVLDPTTNWLFGPSETRSDDSLDLATYPADQYPAQWLFVLSAGASPAGQLAAGDPIQTVSEATHMRLIDVQSTNLPTSLQLETLNFMDQTNPANSGTHVEGILDWTTTGPDYPQVSEEPWIFWAFQNIPEHGFSNKSALRKDWGLADSFEVFLAEAGSLSGTLTRSLGTVAIGTASGVTTRQLTIPETLLSGADAFVVKAINSVGQAPLSASQSEVFLLPTTTSTSVTTTTTILYSLAGLQVTFSDTDTNPEVLSGVISWQEPLSTAEITSYAVYMSYESAGSQKLLISNAVSPPATSLTISGLMRQTGDPTFPANWLIVYPMVQGALAPVSMAAYVELYDDRGSAPPAPAFSSVDFTDEDAAGGYASGTVRWVLDGNVDLAYITEYVVFIAADQAGTSAVQFGDPVPVGTNEVTVIDTGSGNGVYIDANYHVIIFARNPYGSEAGYIGTPGVTSFVFNDVGSSTSTSATRSSSSTTTMSTASSTTTRTTSSARTSTTTSRTMSTASSTTTRTTSSATTSTTTSRTTSTMSSLTTSRTLTATSSTLTSTSSVGITETATSATATLTESLTTTVTTRTSRTLTATSSTLTSTSSVGITETATSATATLTESLTTTVTTRTSRTVTATSSTMTLTSITSTTGTSTSMTYSSSTATASTSTTATTSSSTTSTTLLPSLVLPSNMDRDNPHTSVVAASLQAALAAVSSDEDIFSLETEAGNVYRFNRQGEGQARFGPIIVSVPLSAVSQAEENGNVMLSIVQVKEDVTNMLSDSGPSMTKVVLSAPPVELSFIQENSGVVAVADISNLPEPVTFRLQDASPVEGDTCAFFDLDKNSWSMDGFVTFAGEATLPGGTWCATTHLSLFSMVQTVPFEMTIQPKDYVVENENYIVAVWLLALLTCAVCSMFGTWLFLQVRPASRGSTRIKDKRGTSLVVQFTRSDIVVDKATSEPKPWLRATSEKTKVLMTWEVQPADVMPNLDNLEGPAGWVAMDIHSPRIVEKSKSLKDGPSVPKELKKAKDQEEECEDMLNDDVPWEMREAPVYEVYKDRERVNYWSATHQKLMPAFVSGSAAWDYDGPCYNVMVGPAGRQQLREKVPCHLLSRAFQDGEPVFYQEGDRQKRIWREAIVAQNIHVKAVIQVWDLVKGGKKSVPFGRVCRRYVNHGAVLVYRGIDKGWHEGVVDGVEDVSDRRESHERSGFLAKLTLLWSKPATSTQRRSLFRKIVWRIFAAWIQAKKRSQFLFEWMMPTRVGCFLMLCANLDAVA</sequence>
<dbReference type="InterPro" id="IPR007848">
    <property type="entry name" value="Small_mtfrase_dom"/>
</dbReference>
<feature type="region of interest" description="Disordered" evidence="1">
    <location>
        <begin position="489"/>
        <end position="514"/>
    </location>
</feature>
<feature type="region of interest" description="Disordered" evidence="1">
    <location>
        <begin position="1647"/>
        <end position="1673"/>
    </location>
</feature>
<reference evidence="3" key="1">
    <citation type="submission" date="2022-10" db="EMBL/GenBank/DDBJ databases">
        <authorList>
            <person name="Chen Y."/>
            <person name="Dougan E. K."/>
            <person name="Chan C."/>
            <person name="Rhodes N."/>
            <person name="Thang M."/>
        </authorList>
    </citation>
    <scope>NUCLEOTIDE SEQUENCE</scope>
</reference>
<reference evidence="4" key="2">
    <citation type="submission" date="2024-04" db="EMBL/GenBank/DDBJ databases">
        <authorList>
            <person name="Chen Y."/>
            <person name="Shah S."/>
            <person name="Dougan E. K."/>
            <person name="Thang M."/>
            <person name="Chan C."/>
        </authorList>
    </citation>
    <scope>NUCLEOTIDE SEQUENCE [LARGE SCALE GENOMIC DNA]</scope>
</reference>
<dbReference type="Pfam" id="PF05175">
    <property type="entry name" value="MTS"/>
    <property type="match status" value="1"/>
</dbReference>
<keyword evidence="5" id="KW-0808">Transferase</keyword>
<dbReference type="EMBL" id="CAMXCT030006594">
    <property type="protein sequence ID" value="CAL4803937.1"/>
    <property type="molecule type" value="Genomic_DNA"/>
</dbReference>
<keyword evidence="6" id="KW-1185">Reference proteome</keyword>
<dbReference type="GO" id="GO:0032259">
    <property type="term" value="P:methylation"/>
    <property type="evidence" value="ECO:0007669"/>
    <property type="project" value="UniProtKB-KW"/>
</dbReference>